<gene>
    <name evidence="1" type="ORF">Vadar_028095</name>
</gene>
<dbReference type="Proteomes" id="UP000828048">
    <property type="component" value="Chromosome 9"/>
</dbReference>
<comment type="caution">
    <text evidence="1">The sequence shown here is derived from an EMBL/GenBank/DDBJ whole genome shotgun (WGS) entry which is preliminary data.</text>
</comment>
<organism evidence="1 2">
    <name type="scientific">Vaccinium darrowii</name>
    <dbReference type="NCBI Taxonomy" id="229202"/>
    <lineage>
        <taxon>Eukaryota</taxon>
        <taxon>Viridiplantae</taxon>
        <taxon>Streptophyta</taxon>
        <taxon>Embryophyta</taxon>
        <taxon>Tracheophyta</taxon>
        <taxon>Spermatophyta</taxon>
        <taxon>Magnoliopsida</taxon>
        <taxon>eudicotyledons</taxon>
        <taxon>Gunneridae</taxon>
        <taxon>Pentapetalae</taxon>
        <taxon>asterids</taxon>
        <taxon>Ericales</taxon>
        <taxon>Ericaceae</taxon>
        <taxon>Vaccinioideae</taxon>
        <taxon>Vaccinieae</taxon>
        <taxon>Vaccinium</taxon>
    </lineage>
</organism>
<evidence type="ECO:0000313" key="1">
    <source>
        <dbReference type="EMBL" id="KAH7867036.1"/>
    </source>
</evidence>
<proteinExistence type="predicted"/>
<protein>
    <submittedName>
        <fullName evidence="1">Uncharacterized protein</fullName>
    </submittedName>
</protein>
<sequence>MCNVCGQKWPMREKPICNSQSQGLKILNKSARELVQRLQKIDGDNYPETGASWPYNSIKCWIKSNGKQHHNDPKLGLALQFCMKT</sequence>
<dbReference type="EMBL" id="CM037159">
    <property type="protein sequence ID" value="KAH7867036.1"/>
    <property type="molecule type" value="Genomic_DNA"/>
</dbReference>
<evidence type="ECO:0000313" key="2">
    <source>
        <dbReference type="Proteomes" id="UP000828048"/>
    </source>
</evidence>
<keyword evidence="2" id="KW-1185">Reference proteome</keyword>
<reference evidence="1 2" key="1">
    <citation type="journal article" date="2021" name="Hortic Res">
        <title>High-quality reference genome and annotation aids understanding of berry development for evergreen blueberry (Vaccinium darrowii).</title>
        <authorList>
            <person name="Yu J."/>
            <person name="Hulse-Kemp A.M."/>
            <person name="Babiker E."/>
            <person name="Staton M."/>
        </authorList>
    </citation>
    <scope>NUCLEOTIDE SEQUENCE [LARGE SCALE GENOMIC DNA]</scope>
    <source>
        <strain evidence="2">cv. NJ 8807/NJ 8810</strain>
        <tissue evidence="1">Young leaf</tissue>
    </source>
</reference>
<accession>A0ACB7ZN06</accession>
<name>A0ACB7ZN06_9ERIC</name>